<dbReference type="InterPro" id="IPR000073">
    <property type="entry name" value="AB_hydrolase_1"/>
</dbReference>
<keyword evidence="3" id="KW-0378">Hydrolase</keyword>
<dbReference type="PANTHER" id="PTHR43689">
    <property type="entry name" value="HYDROLASE"/>
    <property type="match status" value="1"/>
</dbReference>
<dbReference type="Pfam" id="PF00561">
    <property type="entry name" value="Abhydrolase_1"/>
    <property type="match status" value="1"/>
</dbReference>
<dbReference type="Proteomes" id="UP000472320">
    <property type="component" value="Unassembled WGS sequence"/>
</dbReference>
<dbReference type="InterPro" id="IPR029058">
    <property type="entry name" value="AB_hydrolase_fold"/>
</dbReference>
<feature type="signal peptide" evidence="1">
    <location>
        <begin position="1"/>
        <end position="20"/>
    </location>
</feature>
<dbReference type="AlphaFoldDB" id="A0A6L6QAE8"/>
<dbReference type="PANTHER" id="PTHR43689:SF8">
    <property type="entry name" value="ALPHA_BETA-HYDROLASES SUPERFAMILY PROTEIN"/>
    <property type="match status" value="1"/>
</dbReference>
<reference evidence="3 4" key="1">
    <citation type="submission" date="2019-11" db="EMBL/GenBank/DDBJ databases">
        <title>Type strains purchased from KCTC, JCM and DSMZ.</title>
        <authorList>
            <person name="Lu H."/>
        </authorList>
    </citation>
    <scope>NUCLEOTIDE SEQUENCE [LARGE SCALE GENOMIC DNA]</scope>
    <source>
        <strain evidence="3 4">JCM 31587</strain>
    </source>
</reference>
<dbReference type="Gene3D" id="3.40.50.1820">
    <property type="entry name" value="alpha/beta hydrolase"/>
    <property type="match status" value="1"/>
</dbReference>
<protein>
    <submittedName>
        <fullName evidence="3">Alpha/beta fold hydrolase</fullName>
    </submittedName>
</protein>
<sequence length="331" mass="36072">MTIKRLLPLALLVLAGSAAAWGFSVVRKAEARQTGKREELAPKGGEYVDAGDARIFMQRSGSLDAPAVVFLHGTGSWSETWRASMETANKAGYQAIALDMPPFGYSIPPASGEYDKQKQAARLRTALDNAGIRRAVFVAHSFGAAPLMEALLSNPDEGRVQALVLVDAALGLEGPQADGSDSMLQSVLRWRWVGQPLAAGFLTKPEYTETLLKSFVSEKDKATPAWQQIYRQPLVLEDSYKHVAAWLPELLARRGHAASDFADAYGRISWPVTLLWGETDTITPLSQAEHLQRLVPGAKLVRIPRAGHIPQIEEPALFQDALASVLRDARP</sequence>
<organism evidence="3 4">
    <name type="scientific">Massilia eburnea</name>
    <dbReference type="NCBI Taxonomy" id="1776165"/>
    <lineage>
        <taxon>Bacteria</taxon>
        <taxon>Pseudomonadati</taxon>
        <taxon>Pseudomonadota</taxon>
        <taxon>Betaproteobacteria</taxon>
        <taxon>Burkholderiales</taxon>
        <taxon>Oxalobacteraceae</taxon>
        <taxon>Telluria group</taxon>
        <taxon>Massilia</taxon>
    </lineage>
</organism>
<gene>
    <name evidence="3" type="ORF">GM658_01220</name>
</gene>
<name>A0A6L6QAE8_9BURK</name>
<evidence type="ECO:0000313" key="4">
    <source>
        <dbReference type="Proteomes" id="UP000472320"/>
    </source>
</evidence>
<evidence type="ECO:0000256" key="1">
    <source>
        <dbReference type="SAM" id="SignalP"/>
    </source>
</evidence>
<dbReference type="SUPFAM" id="SSF53474">
    <property type="entry name" value="alpha/beta-Hydrolases"/>
    <property type="match status" value="1"/>
</dbReference>
<dbReference type="OrthoDB" id="5853561at2"/>
<evidence type="ECO:0000259" key="2">
    <source>
        <dbReference type="Pfam" id="PF00561"/>
    </source>
</evidence>
<keyword evidence="4" id="KW-1185">Reference proteome</keyword>
<keyword evidence="1" id="KW-0732">Signal</keyword>
<feature type="chain" id="PRO_5026717509" evidence="1">
    <location>
        <begin position="21"/>
        <end position="331"/>
    </location>
</feature>
<comment type="caution">
    <text evidence="3">The sequence shown here is derived from an EMBL/GenBank/DDBJ whole genome shotgun (WGS) entry which is preliminary data.</text>
</comment>
<feature type="domain" description="AB hydrolase-1" evidence="2">
    <location>
        <begin position="66"/>
        <end position="315"/>
    </location>
</feature>
<dbReference type="EMBL" id="WNKX01000001">
    <property type="protein sequence ID" value="MTW09210.1"/>
    <property type="molecule type" value="Genomic_DNA"/>
</dbReference>
<proteinExistence type="predicted"/>
<dbReference type="RefSeq" id="WP_155452190.1">
    <property type="nucleotide sequence ID" value="NZ_WNKX01000001.1"/>
</dbReference>
<dbReference type="GO" id="GO:0016787">
    <property type="term" value="F:hydrolase activity"/>
    <property type="evidence" value="ECO:0007669"/>
    <property type="project" value="UniProtKB-KW"/>
</dbReference>
<accession>A0A6L6QAE8</accession>
<evidence type="ECO:0000313" key="3">
    <source>
        <dbReference type="EMBL" id="MTW09210.1"/>
    </source>
</evidence>